<keyword evidence="3" id="KW-1185">Reference proteome</keyword>
<keyword evidence="2" id="KW-0132">Cell division</keyword>
<evidence type="ECO:0000313" key="3">
    <source>
        <dbReference type="Proteomes" id="UP001557465"/>
    </source>
</evidence>
<dbReference type="RefSeq" id="WP_295532256.1">
    <property type="nucleotide sequence ID" value="NZ_JBFRYC010000008.1"/>
</dbReference>
<dbReference type="Pfam" id="PF05164">
    <property type="entry name" value="ZapA"/>
    <property type="match status" value="1"/>
</dbReference>
<gene>
    <name evidence="2" type="ORF">AB4874_13385</name>
</gene>
<dbReference type="InterPro" id="IPR042233">
    <property type="entry name" value="Cell_div_ZapA_N"/>
</dbReference>
<dbReference type="Proteomes" id="UP001557465">
    <property type="component" value="Unassembled WGS sequence"/>
</dbReference>
<keyword evidence="1" id="KW-0175">Coiled coil</keyword>
<comment type="caution">
    <text evidence="2">The sequence shown here is derived from an EMBL/GenBank/DDBJ whole genome shotgun (WGS) entry which is preliminary data.</text>
</comment>
<dbReference type="Gene3D" id="3.30.160.880">
    <property type="entry name" value="Cell division protein ZapA protomer, N-terminal domain"/>
    <property type="match status" value="1"/>
</dbReference>
<dbReference type="EMBL" id="JBFRYC010000008">
    <property type="protein sequence ID" value="MEX1662632.1"/>
    <property type="molecule type" value="Genomic_DNA"/>
</dbReference>
<name>A0ABV3TM71_9RHOB</name>
<dbReference type="InterPro" id="IPR036192">
    <property type="entry name" value="Cell_div_ZapA-like_sf"/>
</dbReference>
<sequence>MPDLTVSIGGRDFQVACQQGEEHFLRTAAAMLDNEAQVLLGQIGRLPETRMLLMAGLMLADKAAGIDDQLREAQNKVGELQAKIDELQANPARVEVAVVPSEVTETLAEIAARAEALADRVEEQA</sequence>
<feature type="coiled-coil region" evidence="1">
    <location>
        <begin position="63"/>
        <end position="90"/>
    </location>
</feature>
<keyword evidence="2" id="KW-0131">Cell cycle</keyword>
<dbReference type="InterPro" id="IPR007838">
    <property type="entry name" value="Cell_div_ZapA-like"/>
</dbReference>
<evidence type="ECO:0000256" key="1">
    <source>
        <dbReference type="SAM" id="Coils"/>
    </source>
</evidence>
<reference evidence="2 3" key="1">
    <citation type="journal article" date="2011" name="Int. J. Syst. Evol. Microbiol.">
        <title>Zhongshania antarctica gen. nov., sp. nov. and Zhongshania guokunii sp. nov., gammaproteobacteria respectively isolated from coastal attached (fast) ice and surface seawater of the Antarctic.</title>
        <authorList>
            <person name="Li H.J."/>
            <person name="Zhang X.Y."/>
            <person name="Chen C.X."/>
            <person name="Zhang Y.J."/>
            <person name="Gao Z.M."/>
            <person name="Yu Y."/>
            <person name="Chen X.L."/>
            <person name="Chen B."/>
            <person name="Zhang Y.Z."/>
        </authorList>
    </citation>
    <scope>NUCLEOTIDE SEQUENCE [LARGE SCALE GENOMIC DNA]</scope>
    <source>
        <strain evidence="2 3">15-R06ZXC-3</strain>
    </source>
</reference>
<dbReference type="GO" id="GO:0051301">
    <property type="term" value="P:cell division"/>
    <property type="evidence" value="ECO:0007669"/>
    <property type="project" value="UniProtKB-KW"/>
</dbReference>
<protein>
    <submittedName>
        <fullName evidence="2">Cell division protein ZapA</fullName>
    </submittedName>
</protein>
<organism evidence="2 3">
    <name type="scientific">Thioclava arctica</name>
    <dbReference type="NCBI Taxonomy" id="3238301"/>
    <lineage>
        <taxon>Bacteria</taxon>
        <taxon>Pseudomonadati</taxon>
        <taxon>Pseudomonadota</taxon>
        <taxon>Alphaproteobacteria</taxon>
        <taxon>Rhodobacterales</taxon>
        <taxon>Paracoccaceae</taxon>
        <taxon>Thioclava</taxon>
    </lineage>
</organism>
<proteinExistence type="predicted"/>
<evidence type="ECO:0000313" key="2">
    <source>
        <dbReference type="EMBL" id="MEX1662632.1"/>
    </source>
</evidence>
<dbReference type="SUPFAM" id="SSF102829">
    <property type="entry name" value="Cell division protein ZapA-like"/>
    <property type="match status" value="1"/>
</dbReference>
<accession>A0ABV3TM71</accession>